<keyword evidence="5" id="KW-0560">Oxidoreductase</keyword>
<sequence>MADNNRAVVFENARDMRVESLAFPKLEMPNGKSAPHGVILRIVATNICGSDLHIYRGSFPVPQGMVMGHEMTGEVIEVGTDVERVKVGDLVSVPFNVACGRCRNCKARHTEICENENVNPAVACGAYGFNLGDWTGGQAEYLFVPYADFQLLRFPDRDQAMEKIRDLALLSDILPTAFHGLMEAGAKPGSTVYIAGAGPVGRCGAAAARLLGASCIIVGDYYQDRLDLMKNNGCETIDLSQDVPLTDQIEAILGEPMVDCAVDYVGLEAHGIGREAEDMNPAYALNQVIDATRPGGATGVIGVYGPDPLAKSKAEQEGTFPIDFGKAWIKSPRISAGQAPIMHYNRELMMAILWDRMPYLSDMLNTKIISLDETPDAYATFDTGVSDKFIIDPHSLVPA</sequence>
<dbReference type="InterPro" id="IPR013154">
    <property type="entry name" value="ADH-like_N"/>
</dbReference>
<accession>A0A5Q3QDZ6</accession>
<feature type="domain" description="Alcohol dehydrogenase-like N-terminal" evidence="7">
    <location>
        <begin position="35"/>
        <end position="148"/>
    </location>
</feature>
<dbReference type="EMBL" id="CP045929">
    <property type="protein sequence ID" value="QGK72150.1"/>
    <property type="molecule type" value="Genomic_DNA"/>
</dbReference>
<dbReference type="PANTHER" id="PTHR42813:SF3">
    <property type="entry name" value="GLUTATHIONE-INDEPENDENT FORMALDEHYDE DEHYDROGENASE"/>
    <property type="match status" value="1"/>
</dbReference>
<dbReference type="GO" id="GO:0016491">
    <property type="term" value="F:oxidoreductase activity"/>
    <property type="evidence" value="ECO:0007669"/>
    <property type="project" value="UniProtKB-KW"/>
</dbReference>
<dbReference type="Proteomes" id="UP000371041">
    <property type="component" value="Chromosome"/>
</dbReference>
<evidence type="ECO:0000256" key="3">
    <source>
        <dbReference type="ARBA" id="ARBA00022723"/>
    </source>
</evidence>
<dbReference type="SUPFAM" id="SSF50129">
    <property type="entry name" value="GroES-like"/>
    <property type="match status" value="1"/>
</dbReference>
<dbReference type="PANTHER" id="PTHR42813">
    <property type="entry name" value="ZINC-TYPE ALCOHOL DEHYDROGENASE-LIKE"/>
    <property type="match status" value="1"/>
</dbReference>
<evidence type="ECO:0000313" key="8">
    <source>
        <dbReference type="EMBL" id="QGK72150.1"/>
    </source>
</evidence>
<evidence type="ECO:0000256" key="4">
    <source>
        <dbReference type="ARBA" id="ARBA00022833"/>
    </source>
</evidence>
<evidence type="ECO:0000256" key="2">
    <source>
        <dbReference type="ARBA" id="ARBA00008072"/>
    </source>
</evidence>
<protein>
    <submittedName>
        <fullName evidence="8">Alcohol dehydrogenase catalytic domain-containing protein</fullName>
    </submittedName>
</protein>
<dbReference type="Pfam" id="PF08240">
    <property type="entry name" value="ADH_N"/>
    <property type="match status" value="1"/>
</dbReference>
<evidence type="ECO:0000256" key="6">
    <source>
        <dbReference type="ARBA" id="ARBA00023027"/>
    </source>
</evidence>
<organism evidence="8 9">
    <name type="scientific">Allosaccharopolyspora coralli</name>
    <dbReference type="NCBI Taxonomy" id="2665642"/>
    <lineage>
        <taxon>Bacteria</taxon>
        <taxon>Bacillati</taxon>
        <taxon>Actinomycetota</taxon>
        <taxon>Actinomycetes</taxon>
        <taxon>Pseudonocardiales</taxon>
        <taxon>Pseudonocardiaceae</taxon>
        <taxon>Allosaccharopolyspora</taxon>
    </lineage>
</organism>
<proteinExistence type="inferred from homology"/>
<keyword evidence="3" id="KW-0479">Metal-binding</keyword>
<dbReference type="PROSITE" id="PS00059">
    <property type="entry name" value="ADH_ZINC"/>
    <property type="match status" value="1"/>
</dbReference>
<evidence type="ECO:0000256" key="1">
    <source>
        <dbReference type="ARBA" id="ARBA00001947"/>
    </source>
</evidence>
<dbReference type="RefSeq" id="WP_154078716.1">
    <property type="nucleotide sequence ID" value="NZ_CP045929.1"/>
</dbReference>
<dbReference type="SUPFAM" id="SSF51735">
    <property type="entry name" value="NAD(P)-binding Rossmann-fold domains"/>
    <property type="match status" value="1"/>
</dbReference>
<evidence type="ECO:0000256" key="5">
    <source>
        <dbReference type="ARBA" id="ARBA00023002"/>
    </source>
</evidence>
<reference evidence="9" key="1">
    <citation type="submission" date="2019-11" db="EMBL/GenBank/DDBJ databases">
        <title>The complete genome sequence of Saccharopolyspora sp. E2A.</title>
        <authorList>
            <person name="Zhang G."/>
        </authorList>
    </citation>
    <scope>NUCLEOTIDE SEQUENCE [LARGE SCALE GENOMIC DNA]</scope>
    <source>
        <strain evidence="9">E2A</strain>
    </source>
</reference>
<gene>
    <name evidence="8" type="ORF">GIY23_08690</name>
</gene>
<dbReference type="GO" id="GO:0008270">
    <property type="term" value="F:zinc ion binding"/>
    <property type="evidence" value="ECO:0007669"/>
    <property type="project" value="InterPro"/>
</dbReference>
<keyword evidence="4" id="KW-0862">Zinc</keyword>
<dbReference type="Gene3D" id="3.90.180.10">
    <property type="entry name" value="Medium-chain alcohol dehydrogenases, catalytic domain"/>
    <property type="match status" value="1"/>
</dbReference>
<name>A0A5Q3QDZ6_9PSEU</name>
<dbReference type="InterPro" id="IPR011032">
    <property type="entry name" value="GroES-like_sf"/>
</dbReference>
<evidence type="ECO:0000313" key="9">
    <source>
        <dbReference type="Proteomes" id="UP000371041"/>
    </source>
</evidence>
<comment type="cofactor">
    <cofactor evidence="1">
        <name>Zn(2+)</name>
        <dbReference type="ChEBI" id="CHEBI:29105"/>
    </cofactor>
</comment>
<dbReference type="InterPro" id="IPR036291">
    <property type="entry name" value="NAD(P)-bd_dom_sf"/>
</dbReference>
<comment type="similarity">
    <text evidence="2">Belongs to the zinc-containing alcohol dehydrogenase family.</text>
</comment>
<dbReference type="CDD" id="cd08282">
    <property type="entry name" value="PFDH_like"/>
    <property type="match status" value="1"/>
</dbReference>
<dbReference type="InterPro" id="IPR002328">
    <property type="entry name" value="ADH_Zn_CS"/>
</dbReference>
<keyword evidence="6" id="KW-0520">NAD</keyword>
<dbReference type="Gene3D" id="3.40.50.720">
    <property type="entry name" value="NAD(P)-binding Rossmann-like Domain"/>
    <property type="match status" value="1"/>
</dbReference>
<keyword evidence="9" id="KW-1185">Reference proteome</keyword>
<evidence type="ECO:0000259" key="7">
    <source>
        <dbReference type="Pfam" id="PF08240"/>
    </source>
</evidence>
<dbReference type="AlphaFoldDB" id="A0A5Q3QDZ6"/>
<dbReference type="KEGG" id="sace:GIY23_08690"/>